<evidence type="ECO:0008006" key="3">
    <source>
        <dbReference type="Google" id="ProtNLM"/>
    </source>
</evidence>
<accession>A0ABT4HU85</accession>
<dbReference type="RefSeq" id="WP_258416873.1">
    <property type="nucleotide sequence ID" value="NZ_JAPTNG010000003.1"/>
</dbReference>
<evidence type="ECO:0000313" key="1">
    <source>
        <dbReference type="EMBL" id="MCZ0830338.1"/>
    </source>
</evidence>
<comment type="caution">
    <text evidence="1">The sequence shown here is derived from an EMBL/GenBank/DDBJ whole genome shotgun (WGS) entry which is preliminary data.</text>
</comment>
<protein>
    <recommendedName>
        <fullName evidence="3">Gfo/Idh/MocA-like oxidoreductase C-terminal domain-containing protein</fullName>
    </recommendedName>
</protein>
<dbReference type="Proteomes" id="UP001067708">
    <property type="component" value="Unassembled WGS sequence"/>
</dbReference>
<name>A0ABT4HU85_9BACL</name>
<gene>
    <name evidence="1" type="ORF">O0535_05930</name>
</gene>
<organism evidence="1 2">
    <name type="scientific">Brevibacillus halotolerans</name>
    <dbReference type="NCBI Taxonomy" id="1507437"/>
    <lineage>
        <taxon>Bacteria</taxon>
        <taxon>Bacillati</taxon>
        <taxon>Bacillota</taxon>
        <taxon>Bacilli</taxon>
        <taxon>Bacillales</taxon>
        <taxon>Paenibacillaceae</taxon>
        <taxon>Brevibacillus</taxon>
    </lineage>
</organism>
<keyword evidence="2" id="KW-1185">Reference proteome</keyword>
<sequence length="93" mass="10362">MTDDNQIHLGIESRPLTLVDLKASLQMPASLPASAAFFYTPFTLMLDELADVLLHKDRTPKTLATFEEGYQVQRILDTSRQSADQGTRVSILP</sequence>
<dbReference type="EMBL" id="JAPTNG010000003">
    <property type="protein sequence ID" value="MCZ0830338.1"/>
    <property type="molecule type" value="Genomic_DNA"/>
</dbReference>
<reference evidence="1" key="1">
    <citation type="submission" date="2022-09" db="EMBL/GenBank/DDBJ databases">
        <title>Genome analysis and characterization of larvicidal activity of Brevibacillus strains.</title>
        <authorList>
            <person name="Patrusheva E.V."/>
            <person name="Izotova A.O."/>
            <person name="Toshchakov S.V."/>
            <person name="Sineoky S.P."/>
        </authorList>
    </citation>
    <scope>NUCLEOTIDE SEQUENCE</scope>
    <source>
        <strain evidence="1">VKPM_B-13244</strain>
    </source>
</reference>
<evidence type="ECO:0000313" key="2">
    <source>
        <dbReference type="Proteomes" id="UP001067708"/>
    </source>
</evidence>
<proteinExistence type="predicted"/>
<dbReference type="Gene3D" id="3.30.360.10">
    <property type="entry name" value="Dihydrodipicolinate Reductase, domain 2"/>
    <property type="match status" value="1"/>
</dbReference>